<dbReference type="Proteomes" id="UP000219453">
    <property type="component" value="Unassembled WGS sequence"/>
</dbReference>
<dbReference type="EMBL" id="OBEJ01000002">
    <property type="protein sequence ID" value="SNZ13361.1"/>
    <property type="molecule type" value="Genomic_DNA"/>
</dbReference>
<protein>
    <submittedName>
        <fullName evidence="1">Uncharacterized protein</fullName>
    </submittedName>
</protein>
<dbReference type="OrthoDB" id="299301at2157"/>
<dbReference type="AlphaFoldDB" id="A0A285P0E8"/>
<sequence>MTDHEPNEYVIEQVEREGESLLVGEFLQYIERYDDDAERGVSDELLDAYVETLREEDFFVRGPSKPREQIDERTTDSETWVEQDAFYEVGDGHVSNFPEHWHDQLGGEDDLRAFVRVMTEDIESAEEGTDRGGQGTGVPEPLLLDAAAIIGAFSREEATAKLEAARDRGELVMDADMNRQGRVKLPE</sequence>
<name>A0A285P0E8_NATPI</name>
<gene>
    <name evidence="1" type="ORF">SAMN06269185_2137</name>
</gene>
<dbReference type="RefSeq" id="WP_097009036.1">
    <property type="nucleotide sequence ID" value="NZ_OBEJ01000002.1"/>
</dbReference>
<proteinExistence type="predicted"/>
<keyword evidence="2" id="KW-1185">Reference proteome</keyword>
<accession>A0A285P0E8</accession>
<reference evidence="1 2" key="1">
    <citation type="submission" date="2017-09" db="EMBL/GenBank/DDBJ databases">
        <authorList>
            <person name="Ehlers B."/>
            <person name="Leendertz F.H."/>
        </authorList>
    </citation>
    <scope>NUCLEOTIDE SEQUENCE [LARGE SCALE GENOMIC DNA]</scope>
    <source>
        <strain evidence="1 2">DSM 27208</strain>
    </source>
</reference>
<evidence type="ECO:0000313" key="1">
    <source>
        <dbReference type="EMBL" id="SNZ13361.1"/>
    </source>
</evidence>
<organism evidence="1 2">
    <name type="scientific">Natronoarchaeum philippinense</name>
    <dbReference type="NCBI Taxonomy" id="558529"/>
    <lineage>
        <taxon>Archaea</taxon>
        <taxon>Methanobacteriati</taxon>
        <taxon>Methanobacteriota</taxon>
        <taxon>Stenosarchaea group</taxon>
        <taxon>Halobacteria</taxon>
        <taxon>Halobacteriales</taxon>
        <taxon>Natronoarchaeaceae</taxon>
    </lineage>
</organism>
<evidence type="ECO:0000313" key="2">
    <source>
        <dbReference type="Proteomes" id="UP000219453"/>
    </source>
</evidence>